<dbReference type="EMBL" id="CP104003">
    <property type="protein sequence ID" value="UWM53180.1"/>
    <property type="molecule type" value="Genomic_DNA"/>
</dbReference>
<organism evidence="1 2">
    <name type="scientific">Salinirubellus salinus</name>
    <dbReference type="NCBI Taxonomy" id="1364945"/>
    <lineage>
        <taxon>Archaea</taxon>
        <taxon>Methanobacteriati</taxon>
        <taxon>Methanobacteriota</taxon>
        <taxon>Stenosarchaea group</taxon>
        <taxon>Halobacteria</taxon>
        <taxon>Halobacteriales</taxon>
        <taxon>Natronomonadaceae</taxon>
        <taxon>Salinirubellus</taxon>
    </lineage>
</organism>
<dbReference type="NCBIfam" id="NF041910">
    <property type="entry name" value="HVO_0416"/>
    <property type="match status" value="1"/>
</dbReference>
<evidence type="ECO:0008006" key="3">
    <source>
        <dbReference type="Google" id="ProtNLM"/>
    </source>
</evidence>
<dbReference type="InterPro" id="IPR049695">
    <property type="entry name" value="HVO_0416-like"/>
</dbReference>
<protein>
    <recommendedName>
        <fullName evidence="3">Small CPxCG-related zinc finger protein</fullName>
    </recommendedName>
</protein>
<proteinExistence type="predicted"/>
<gene>
    <name evidence="1" type="ORF">N0B31_13635</name>
</gene>
<reference evidence="1" key="1">
    <citation type="submission" date="2022-09" db="EMBL/GenBank/DDBJ databases">
        <title>Diverse halophilic archaea isolated from saline environments.</title>
        <authorList>
            <person name="Cui H.-L."/>
        </authorList>
    </citation>
    <scope>NUCLEOTIDE SEQUENCE</scope>
    <source>
        <strain evidence="1">ZS-35-S2</strain>
    </source>
</reference>
<evidence type="ECO:0000313" key="1">
    <source>
        <dbReference type="EMBL" id="UWM53180.1"/>
    </source>
</evidence>
<accession>A0A9E7R011</accession>
<dbReference type="Proteomes" id="UP001057580">
    <property type="component" value="Chromosome"/>
</dbReference>
<dbReference type="RefSeq" id="WP_260592175.1">
    <property type="nucleotide sequence ID" value="NZ_CP104003.1"/>
</dbReference>
<dbReference type="GeneID" id="74943483"/>
<sequence>MATANQDIFDEFLSERGHETESAGWERDYNKKRCPECMGLHGLDAVACTVCGWEP</sequence>
<dbReference type="AlphaFoldDB" id="A0A9E7R011"/>
<keyword evidence="2" id="KW-1185">Reference proteome</keyword>
<dbReference type="KEGG" id="ssai:N0B31_13635"/>
<evidence type="ECO:0000313" key="2">
    <source>
        <dbReference type="Proteomes" id="UP001057580"/>
    </source>
</evidence>
<name>A0A9E7R011_9EURY</name>